<dbReference type="GO" id="GO:0043565">
    <property type="term" value="F:sequence-specific DNA binding"/>
    <property type="evidence" value="ECO:0007669"/>
    <property type="project" value="InterPro"/>
</dbReference>
<dbReference type="InterPro" id="IPR009057">
    <property type="entry name" value="Homeodomain-like_sf"/>
</dbReference>
<dbReference type="EMBL" id="JACJIA010000006">
    <property type="protein sequence ID" value="MBA8953029.1"/>
    <property type="molecule type" value="Genomic_DNA"/>
</dbReference>
<dbReference type="PRINTS" id="PR00032">
    <property type="entry name" value="HTHARAC"/>
</dbReference>
<dbReference type="SUPFAM" id="SSF46689">
    <property type="entry name" value="Homeodomain-like"/>
    <property type="match status" value="1"/>
</dbReference>
<dbReference type="InterPro" id="IPR018060">
    <property type="entry name" value="HTH_AraC"/>
</dbReference>
<feature type="domain" description="HTH araC/xylS-type" evidence="4">
    <location>
        <begin position="1"/>
        <end position="59"/>
    </location>
</feature>
<keyword evidence="3" id="KW-0804">Transcription</keyword>
<dbReference type="InterPro" id="IPR020449">
    <property type="entry name" value="Tscrpt_reg_AraC-type_HTH"/>
</dbReference>
<dbReference type="PROSITE" id="PS00041">
    <property type="entry name" value="HTH_ARAC_FAMILY_1"/>
    <property type="match status" value="1"/>
</dbReference>
<evidence type="ECO:0000256" key="1">
    <source>
        <dbReference type="ARBA" id="ARBA00023015"/>
    </source>
</evidence>
<evidence type="ECO:0000313" key="6">
    <source>
        <dbReference type="Proteomes" id="UP000572680"/>
    </source>
</evidence>
<name>A0A7W3LRM2_ACTNM</name>
<dbReference type="InterPro" id="IPR018062">
    <property type="entry name" value="HTH_AraC-typ_CS"/>
</dbReference>
<dbReference type="Pfam" id="PF12833">
    <property type="entry name" value="HTH_18"/>
    <property type="match status" value="1"/>
</dbReference>
<dbReference type="PANTHER" id="PTHR43280:SF2">
    <property type="entry name" value="HTH-TYPE TRANSCRIPTIONAL REGULATOR EXSA"/>
    <property type="match status" value="1"/>
</dbReference>
<dbReference type="SMART" id="SM00342">
    <property type="entry name" value="HTH_ARAC"/>
    <property type="match status" value="1"/>
</dbReference>
<sequence length="202" mass="21480">MSPGRFLSAVRLQEAKRLLLSTSLSVTEISHKVGYSSVGTFSSRFKSSVGLSPSAYRELRGFAASIPVDIQRPATRSISVHGEVFQQDAGAGEGTVFVGLFPDTIPQGRPACCTVLERPGPFRLDNVPEGDWYLLAQSVVPGEEHVIGNAPPTVAAHGPITVRHGHIIGPLRIGLRPMRTLDPPVLLALLDVRRGALSAAAS</sequence>
<evidence type="ECO:0000256" key="2">
    <source>
        <dbReference type="ARBA" id="ARBA00023125"/>
    </source>
</evidence>
<dbReference type="GO" id="GO:0003700">
    <property type="term" value="F:DNA-binding transcription factor activity"/>
    <property type="evidence" value="ECO:0007669"/>
    <property type="project" value="InterPro"/>
</dbReference>
<comment type="caution">
    <text evidence="5">The sequence shown here is derived from an EMBL/GenBank/DDBJ whole genome shotgun (WGS) entry which is preliminary data.</text>
</comment>
<keyword evidence="6" id="KW-1185">Reference proteome</keyword>
<dbReference type="Gene3D" id="1.10.10.60">
    <property type="entry name" value="Homeodomain-like"/>
    <property type="match status" value="1"/>
</dbReference>
<evidence type="ECO:0000259" key="4">
    <source>
        <dbReference type="PROSITE" id="PS01124"/>
    </source>
</evidence>
<keyword evidence="1" id="KW-0805">Transcription regulation</keyword>
<evidence type="ECO:0000256" key="3">
    <source>
        <dbReference type="ARBA" id="ARBA00023163"/>
    </source>
</evidence>
<accession>A0A7W3LRM2</accession>
<proteinExistence type="predicted"/>
<keyword evidence="2" id="KW-0238">DNA-binding</keyword>
<evidence type="ECO:0000313" key="5">
    <source>
        <dbReference type="EMBL" id="MBA8953029.1"/>
    </source>
</evidence>
<reference evidence="5 6" key="1">
    <citation type="submission" date="2020-08" db="EMBL/GenBank/DDBJ databases">
        <title>Genomic Encyclopedia of Type Strains, Phase IV (KMG-IV): sequencing the most valuable type-strain genomes for metagenomic binning, comparative biology and taxonomic classification.</title>
        <authorList>
            <person name="Goeker M."/>
        </authorList>
    </citation>
    <scope>NUCLEOTIDE SEQUENCE [LARGE SCALE GENOMIC DNA]</scope>
    <source>
        <strain evidence="5 6">DSM 44197</strain>
    </source>
</reference>
<dbReference type="PROSITE" id="PS01124">
    <property type="entry name" value="HTH_ARAC_FAMILY_2"/>
    <property type="match status" value="1"/>
</dbReference>
<gene>
    <name evidence="5" type="ORF">HNR61_004679</name>
</gene>
<dbReference type="AlphaFoldDB" id="A0A7W3LRM2"/>
<organism evidence="5 6">
    <name type="scientific">Actinomadura namibiensis</name>
    <dbReference type="NCBI Taxonomy" id="182080"/>
    <lineage>
        <taxon>Bacteria</taxon>
        <taxon>Bacillati</taxon>
        <taxon>Actinomycetota</taxon>
        <taxon>Actinomycetes</taxon>
        <taxon>Streptosporangiales</taxon>
        <taxon>Thermomonosporaceae</taxon>
        <taxon>Actinomadura</taxon>
    </lineage>
</organism>
<dbReference type="PANTHER" id="PTHR43280">
    <property type="entry name" value="ARAC-FAMILY TRANSCRIPTIONAL REGULATOR"/>
    <property type="match status" value="1"/>
</dbReference>
<dbReference type="Proteomes" id="UP000572680">
    <property type="component" value="Unassembled WGS sequence"/>
</dbReference>
<protein>
    <recommendedName>
        <fullName evidence="4">HTH araC/xylS-type domain-containing protein</fullName>
    </recommendedName>
</protein>